<proteinExistence type="predicted"/>
<evidence type="ECO:0000313" key="2">
    <source>
        <dbReference type="Proteomes" id="UP000226106"/>
    </source>
</evidence>
<dbReference type="EMBL" id="NVCO01000007">
    <property type="protein sequence ID" value="PFT50766.1"/>
    <property type="molecule type" value="Genomic_DNA"/>
</dbReference>
<dbReference type="RefSeq" id="WP_098640098.1">
    <property type="nucleotide sequence ID" value="NZ_NVCO01000007.1"/>
</dbReference>
<comment type="caution">
    <text evidence="1">The sequence shown here is derived from an EMBL/GenBank/DDBJ whole genome shotgun (WGS) entry which is preliminary data.</text>
</comment>
<reference evidence="1 2" key="1">
    <citation type="submission" date="2017-09" db="EMBL/GenBank/DDBJ databases">
        <title>Large-scale bioinformatics analysis of Bacillus genomes uncovers conserved roles of natural products in bacterial physiology.</title>
        <authorList>
            <consortium name="Agbiome Team Llc"/>
            <person name="Bleich R.M."/>
            <person name="Grubbs K.J."/>
            <person name="Santa Maria K.C."/>
            <person name="Allen S.E."/>
            <person name="Farag S."/>
            <person name="Shank E.A."/>
            <person name="Bowers A."/>
        </authorList>
    </citation>
    <scope>NUCLEOTIDE SEQUENCE [LARGE SCALE GENOMIC DNA]</scope>
    <source>
        <strain evidence="1 2">AFS065400</strain>
    </source>
</reference>
<evidence type="ECO:0000313" key="1">
    <source>
        <dbReference type="EMBL" id="PFT50766.1"/>
    </source>
</evidence>
<accession>A0A9X7ARY1</accession>
<sequence length="257" mass="30587">MATLREKLIDSLQISEDHPKVDALIFTRLVGIECADYCTRCGGTGNYSYNPMHGSTCFKCDGRKYQMPKITKKLLVKVEEAIAEGKLQHYFEETQKRQKIKLFIKEITRYEVYSDTMFKDDDFGKYYDAGQKKDNSYEHHVYELWTSHDKFIESIKEKCRYFGRNVHPRLAQKKAEMEKDIFDNYKEYFERIRENYSILTNKDRLITYATKKQEQRKSEQKESLIKLLKESVEAEDWKMVNFCSEGLMNIQEGKKPF</sequence>
<name>A0A9X7ARY1_BACTU</name>
<dbReference type="AlphaFoldDB" id="A0A9X7ARY1"/>
<dbReference type="Proteomes" id="UP000226106">
    <property type="component" value="Unassembled WGS sequence"/>
</dbReference>
<protein>
    <submittedName>
        <fullName evidence="1">Uncharacterized protein</fullName>
    </submittedName>
</protein>
<organism evidence="1 2">
    <name type="scientific">Bacillus thuringiensis</name>
    <dbReference type="NCBI Taxonomy" id="1428"/>
    <lineage>
        <taxon>Bacteria</taxon>
        <taxon>Bacillati</taxon>
        <taxon>Bacillota</taxon>
        <taxon>Bacilli</taxon>
        <taxon>Bacillales</taxon>
        <taxon>Bacillaceae</taxon>
        <taxon>Bacillus</taxon>
        <taxon>Bacillus cereus group</taxon>
    </lineage>
</organism>
<gene>
    <name evidence="1" type="ORF">COK72_01825</name>
</gene>